<comment type="caution">
    <text evidence="1">The sequence shown here is derived from an EMBL/GenBank/DDBJ whole genome shotgun (WGS) entry which is preliminary data.</text>
</comment>
<evidence type="ECO:0008006" key="3">
    <source>
        <dbReference type="Google" id="ProtNLM"/>
    </source>
</evidence>
<reference evidence="2" key="1">
    <citation type="journal article" date="2019" name="Int. J. Syst. Evol. Microbiol.">
        <title>The Global Catalogue of Microorganisms (GCM) 10K type strain sequencing project: providing services to taxonomists for standard genome sequencing and annotation.</title>
        <authorList>
            <consortium name="The Broad Institute Genomics Platform"/>
            <consortium name="The Broad Institute Genome Sequencing Center for Infectious Disease"/>
            <person name="Wu L."/>
            <person name="Ma J."/>
        </authorList>
    </citation>
    <scope>NUCLEOTIDE SEQUENCE [LARGE SCALE GENOMIC DNA]</scope>
    <source>
        <strain evidence="2">CCUG 56029</strain>
    </source>
</reference>
<gene>
    <name evidence="1" type="ORF">ACFSCT_10160</name>
</gene>
<organism evidence="1 2">
    <name type="scientific">Paracoccus pacificus</name>
    <dbReference type="NCBI Taxonomy" id="1463598"/>
    <lineage>
        <taxon>Bacteria</taxon>
        <taxon>Pseudomonadati</taxon>
        <taxon>Pseudomonadota</taxon>
        <taxon>Alphaproteobacteria</taxon>
        <taxon>Rhodobacterales</taxon>
        <taxon>Paracoccaceae</taxon>
        <taxon>Paracoccus</taxon>
    </lineage>
</organism>
<dbReference type="EMBL" id="JBHUEN010000026">
    <property type="protein sequence ID" value="MFD1882078.1"/>
    <property type="molecule type" value="Genomic_DNA"/>
</dbReference>
<accession>A0ABW4R8U0</accession>
<evidence type="ECO:0000313" key="1">
    <source>
        <dbReference type="EMBL" id="MFD1882078.1"/>
    </source>
</evidence>
<sequence length="147" mass="15697">MNKDKVRSKLIELASDELAAARAAYDEHLQASKPIEDEAVAVDEVAQNWSEAEIAEALEGPVRIAEAKVAALDTLDFGPKEYVEPGAIATVDGQRFVIGVSMDHFTVDGADLIGLSPAAPLYQAIEGLGKSETATFDDRAVKIEDVI</sequence>
<protein>
    <recommendedName>
        <fullName evidence="3">Phage protein Gp19/Gp15/Gp42</fullName>
    </recommendedName>
</protein>
<evidence type="ECO:0000313" key="2">
    <source>
        <dbReference type="Proteomes" id="UP001597213"/>
    </source>
</evidence>
<dbReference type="Proteomes" id="UP001597213">
    <property type="component" value="Unassembled WGS sequence"/>
</dbReference>
<keyword evidence="2" id="KW-1185">Reference proteome</keyword>
<dbReference type="RefSeq" id="WP_379142431.1">
    <property type="nucleotide sequence ID" value="NZ_JBHUEN010000026.1"/>
</dbReference>
<proteinExistence type="predicted"/>
<name>A0ABW4R8U0_9RHOB</name>